<evidence type="ECO:0000313" key="3">
    <source>
        <dbReference type="Proteomes" id="UP001139648"/>
    </source>
</evidence>
<keyword evidence="3" id="KW-1185">Reference proteome</keyword>
<keyword evidence="1" id="KW-0812">Transmembrane</keyword>
<feature type="transmembrane region" description="Helical" evidence="1">
    <location>
        <begin position="189"/>
        <end position="222"/>
    </location>
</feature>
<feature type="transmembrane region" description="Helical" evidence="1">
    <location>
        <begin position="20"/>
        <end position="38"/>
    </location>
</feature>
<dbReference type="AlphaFoldDB" id="A0A9X2K2G0"/>
<comment type="caution">
    <text evidence="2">The sequence shown here is derived from an EMBL/GenBank/DDBJ whole genome shotgun (WGS) entry which is preliminary data.</text>
</comment>
<dbReference type="EMBL" id="JAMZEB010000002">
    <property type="protein sequence ID" value="MCP2358342.1"/>
    <property type="molecule type" value="Genomic_DNA"/>
</dbReference>
<dbReference type="Proteomes" id="UP001139648">
    <property type="component" value="Unassembled WGS sequence"/>
</dbReference>
<dbReference type="RefSeq" id="WP_253745415.1">
    <property type="nucleotide sequence ID" value="NZ_BAABKA010000043.1"/>
</dbReference>
<protein>
    <recommendedName>
        <fullName evidence="4">DUF1648 domain-containing protein</fullName>
    </recommendedName>
</protein>
<feature type="transmembrane region" description="Helical" evidence="1">
    <location>
        <begin position="128"/>
        <end position="146"/>
    </location>
</feature>
<evidence type="ECO:0000256" key="1">
    <source>
        <dbReference type="SAM" id="Phobius"/>
    </source>
</evidence>
<sequence>MSRSTDSAAPGRLRRLTLTAVPPLLVLLVPMVLVSLYGSRLPDRAFVENWATNLKYAPTWDGWLTGRRWSMVMFEAVLLLSFLSCWRVPQAQRGVVAVSFATFASLTTSTVLELTALLDAPGPVARPAWHLAAEVAVTVVAGALGYRAAGPVPAPPEVTAAPPPHEPAMALGPHQRVLFVTSAWSVRRLVFAVVLGALAALSVGNGSGAWQGTALLALWALFETAQARTSLQIDGSGITVRATWLPVLRRTAPFSLVRFAEARDQAPEGRYKLDDSPAGWGVVSGKGPVLALSLSDDRWLVYSTREARTAAALVNGWLSRQRQAGTA</sequence>
<feature type="transmembrane region" description="Helical" evidence="1">
    <location>
        <begin position="95"/>
        <end position="116"/>
    </location>
</feature>
<keyword evidence="1" id="KW-0472">Membrane</keyword>
<organism evidence="2 3">
    <name type="scientific">Nonomuraea thailandensis</name>
    <dbReference type="NCBI Taxonomy" id="1188745"/>
    <lineage>
        <taxon>Bacteria</taxon>
        <taxon>Bacillati</taxon>
        <taxon>Actinomycetota</taxon>
        <taxon>Actinomycetes</taxon>
        <taxon>Streptosporangiales</taxon>
        <taxon>Streptosporangiaceae</taxon>
        <taxon>Nonomuraea</taxon>
    </lineage>
</organism>
<reference evidence="2" key="1">
    <citation type="submission" date="2022-06" db="EMBL/GenBank/DDBJ databases">
        <title>Sequencing the genomes of 1000 actinobacteria strains.</title>
        <authorList>
            <person name="Klenk H.-P."/>
        </authorList>
    </citation>
    <scope>NUCLEOTIDE SEQUENCE</scope>
    <source>
        <strain evidence="2">DSM 46694</strain>
    </source>
</reference>
<feature type="transmembrane region" description="Helical" evidence="1">
    <location>
        <begin position="69"/>
        <end position="88"/>
    </location>
</feature>
<evidence type="ECO:0000313" key="2">
    <source>
        <dbReference type="EMBL" id="MCP2358342.1"/>
    </source>
</evidence>
<gene>
    <name evidence="2" type="ORF">HD597_005362</name>
</gene>
<name>A0A9X2K2G0_9ACTN</name>
<accession>A0A9X2K2G0</accession>
<proteinExistence type="predicted"/>
<evidence type="ECO:0008006" key="4">
    <source>
        <dbReference type="Google" id="ProtNLM"/>
    </source>
</evidence>
<keyword evidence="1" id="KW-1133">Transmembrane helix</keyword>